<evidence type="ECO:0000256" key="6">
    <source>
        <dbReference type="SAM" id="SignalP"/>
    </source>
</evidence>
<comment type="caution">
    <text evidence="8">The sequence shown here is derived from an EMBL/GenBank/DDBJ whole genome shotgun (WGS) entry which is preliminary data.</text>
</comment>
<dbReference type="PROSITE" id="PS51257">
    <property type="entry name" value="PROKAR_LIPOPROTEIN"/>
    <property type="match status" value="1"/>
</dbReference>
<evidence type="ECO:0000256" key="2">
    <source>
        <dbReference type="ARBA" id="ARBA00006275"/>
    </source>
</evidence>
<evidence type="ECO:0000313" key="9">
    <source>
        <dbReference type="Proteomes" id="UP001139125"/>
    </source>
</evidence>
<accession>A0A9X2RGJ9</accession>
<gene>
    <name evidence="8" type="ORF">NM125_05340</name>
</gene>
<protein>
    <submittedName>
        <fullName evidence="8">RagB/SusD family nutrient uptake outer membrane protein</fullName>
    </submittedName>
</protein>
<feature type="signal peptide" evidence="6">
    <location>
        <begin position="1"/>
        <end position="19"/>
    </location>
</feature>
<evidence type="ECO:0000256" key="3">
    <source>
        <dbReference type="ARBA" id="ARBA00022729"/>
    </source>
</evidence>
<evidence type="ECO:0000256" key="4">
    <source>
        <dbReference type="ARBA" id="ARBA00023136"/>
    </source>
</evidence>
<reference evidence="8" key="1">
    <citation type="submission" date="2022-06" db="EMBL/GenBank/DDBJ databases">
        <title>Gracilimonas sp. CAU 1638 isolated from sea sediment.</title>
        <authorList>
            <person name="Kim W."/>
        </authorList>
    </citation>
    <scope>NUCLEOTIDE SEQUENCE</scope>
    <source>
        <strain evidence="8">CAU 1638</strain>
    </source>
</reference>
<dbReference type="GO" id="GO:0009279">
    <property type="term" value="C:cell outer membrane"/>
    <property type="evidence" value="ECO:0007669"/>
    <property type="project" value="UniProtKB-SubCell"/>
</dbReference>
<name>A0A9X2RGJ9_9BACT</name>
<dbReference type="Gene3D" id="1.25.40.390">
    <property type="match status" value="2"/>
</dbReference>
<comment type="similarity">
    <text evidence="2">Belongs to the SusD family.</text>
</comment>
<evidence type="ECO:0000313" key="8">
    <source>
        <dbReference type="EMBL" id="MCP9290999.1"/>
    </source>
</evidence>
<dbReference type="Proteomes" id="UP001139125">
    <property type="component" value="Unassembled WGS sequence"/>
</dbReference>
<comment type="subcellular location">
    <subcellularLocation>
        <location evidence="1">Cell outer membrane</location>
    </subcellularLocation>
</comment>
<dbReference type="RefSeq" id="WP_255133557.1">
    <property type="nucleotide sequence ID" value="NZ_JANDBC010000001.1"/>
</dbReference>
<feature type="chain" id="PRO_5040867025" evidence="6">
    <location>
        <begin position="20"/>
        <end position="447"/>
    </location>
</feature>
<evidence type="ECO:0000256" key="5">
    <source>
        <dbReference type="ARBA" id="ARBA00023237"/>
    </source>
</evidence>
<evidence type="ECO:0000256" key="1">
    <source>
        <dbReference type="ARBA" id="ARBA00004442"/>
    </source>
</evidence>
<keyword evidence="3 6" id="KW-0732">Signal</keyword>
<dbReference type="EMBL" id="JANDBC010000001">
    <property type="protein sequence ID" value="MCP9290999.1"/>
    <property type="molecule type" value="Genomic_DNA"/>
</dbReference>
<evidence type="ECO:0000259" key="7">
    <source>
        <dbReference type="Pfam" id="PF07980"/>
    </source>
</evidence>
<proteinExistence type="inferred from homology"/>
<dbReference type="InterPro" id="IPR011990">
    <property type="entry name" value="TPR-like_helical_dom_sf"/>
</dbReference>
<organism evidence="8 9">
    <name type="scientific">Gracilimonas sediminicola</name>
    <dbReference type="NCBI Taxonomy" id="2952158"/>
    <lineage>
        <taxon>Bacteria</taxon>
        <taxon>Pseudomonadati</taxon>
        <taxon>Balneolota</taxon>
        <taxon>Balneolia</taxon>
        <taxon>Balneolales</taxon>
        <taxon>Balneolaceae</taxon>
        <taxon>Gracilimonas</taxon>
    </lineage>
</organism>
<dbReference type="AlphaFoldDB" id="A0A9X2RGJ9"/>
<dbReference type="SUPFAM" id="SSF48452">
    <property type="entry name" value="TPR-like"/>
    <property type="match status" value="1"/>
</dbReference>
<keyword evidence="5" id="KW-0998">Cell outer membrane</keyword>
<keyword evidence="4" id="KW-0472">Membrane</keyword>
<sequence length="447" mass="49281">MKYLNKLLLIVLLSAGISACDFLDPNEISDPNNPSIEGVLSDASKAQLQNLVTGLTERHRATTGANNIMSTFGREIYPLFASDPRFVNQWVGVGADANAEEDPTFFGSGGTYTTPYQAIRQGNVLIQSANNSNAITDQERNGYLGVAKTLQAYSYLIPLNVQYTNGIRIDVDNVGDLGPFLDYDAALQEIRNLLDEAQTDLNAAGSSFAFVLTDGFDEFNTPADFVNLNRAIAARAAIYAEDWDAAVTAVEDAAPFFELATGADVMNKGGYHVYGDPPDIFNPFYYVPNTTSVQLPMAHPSLVDDAEAGDMRIDNKIFVRNDTLTLQGLGSPYQDNRFSGTGDSFPFFRNEELILIYAEALAQRNSGTDLVDAVDAINVVRNTWGLGDFLSANQSDIIDQILFERRYSLWFEGGHRWIDAIRYDRLDDLPLDGGQIYEYIARPQSEL</sequence>
<dbReference type="InterPro" id="IPR012944">
    <property type="entry name" value="SusD_RagB_dom"/>
</dbReference>
<feature type="domain" description="RagB/SusD" evidence="7">
    <location>
        <begin position="336"/>
        <end position="425"/>
    </location>
</feature>
<keyword evidence="9" id="KW-1185">Reference proteome</keyword>
<dbReference type="Pfam" id="PF07980">
    <property type="entry name" value="SusD_RagB"/>
    <property type="match status" value="1"/>
</dbReference>